<sequence length="112" mass="12621">MTSVSWEETKRRARERREAAGLPVRSEKQKRADMDRLAAEVRAHRLAEIRQEQDLTQRDVAALMGVSAPRVSAIEHGEIDRAEVSTLRSYVEALGGRLRVVADFGDTEYTLA</sequence>
<name>A0A5N6BU76_9ACTN</name>
<dbReference type="Pfam" id="PF13744">
    <property type="entry name" value="HTH_37"/>
    <property type="match status" value="1"/>
</dbReference>
<dbReference type="SMART" id="SM00530">
    <property type="entry name" value="HTH_XRE"/>
    <property type="match status" value="1"/>
</dbReference>
<feature type="compositionally biased region" description="Basic and acidic residues" evidence="1">
    <location>
        <begin position="7"/>
        <end position="35"/>
    </location>
</feature>
<evidence type="ECO:0000313" key="4">
    <source>
        <dbReference type="Proteomes" id="UP000313066"/>
    </source>
</evidence>
<feature type="region of interest" description="Disordered" evidence="1">
    <location>
        <begin position="1"/>
        <end position="35"/>
    </location>
</feature>
<dbReference type="PROSITE" id="PS50943">
    <property type="entry name" value="HTH_CROC1"/>
    <property type="match status" value="1"/>
</dbReference>
<dbReference type="AlphaFoldDB" id="A0A5N6BU76"/>
<dbReference type="InterPro" id="IPR010982">
    <property type="entry name" value="Lambda_DNA-bd_dom_sf"/>
</dbReference>
<evidence type="ECO:0000256" key="1">
    <source>
        <dbReference type="SAM" id="MobiDB-lite"/>
    </source>
</evidence>
<dbReference type="InterPro" id="IPR039554">
    <property type="entry name" value="HigA2-like_HTH"/>
</dbReference>
<reference evidence="3 4" key="1">
    <citation type="submission" date="2019-10" db="EMBL/GenBank/DDBJ databases">
        <title>Nonomuraea sp. nov., isolated from Phyllanthus amarus.</title>
        <authorList>
            <person name="Klykleung N."/>
            <person name="Tanasupawat S."/>
        </authorList>
    </citation>
    <scope>NUCLEOTIDE SEQUENCE [LARGE SCALE GENOMIC DNA]</scope>
    <source>
        <strain evidence="3 4">CR1-09</strain>
    </source>
</reference>
<dbReference type="Proteomes" id="UP000313066">
    <property type="component" value="Unassembled WGS sequence"/>
</dbReference>
<organism evidence="3 4">
    <name type="scientific">Microbispora catharanthi</name>
    <dbReference type="NCBI Taxonomy" id="1712871"/>
    <lineage>
        <taxon>Bacteria</taxon>
        <taxon>Bacillati</taxon>
        <taxon>Actinomycetota</taxon>
        <taxon>Actinomycetes</taxon>
        <taxon>Streptosporangiales</taxon>
        <taxon>Streptosporangiaceae</taxon>
        <taxon>Microbispora</taxon>
    </lineage>
</organism>
<comment type="caution">
    <text evidence="3">The sequence shown here is derived from an EMBL/GenBank/DDBJ whole genome shotgun (WGS) entry which is preliminary data.</text>
</comment>
<gene>
    <name evidence="3" type="ORF">FH610_016730</name>
</gene>
<dbReference type="InterPro" id="IPR001387">
    <property type="entry name" value="Cro/C1-type_HTH"/>
</dbReference>
<keyword evidence="4" id="KW-1185">Reference proteome</keyword>
<accession>A0A5N6BU76</accession>
<dbReference type="SUPFAM" id="SSF47413">
    <property type="entry name" value="lambda repressor-like DNA-binding domains"/>
    <property type="match status" value="1"/>
</dbReference>
<dbReference type="RefSeq" id="WP_139575398.1">
    <property type="nucleotide sequence ID" value="NZ_VDMA02000008.1"/>
</dbReference>
<dbReference type="EMBL" id="VDMA02000008">
    <property type="protein sequence ID" value="KAB8183992.1"/>
    <property type="molecule type" value="Genomic_DNA"/>
</dbReference>
<dbReference type="GO" id="GO:0003677">
    <property type="term" value="F:DNA binding"/>
    <property type="evidence" value="ECO:0007669"/>
    <property type="project" value="InterPro"/>
</dbReference>
<proteinExistence type="predicted"/>
<protein>
    <submittedName>
        <fullName evidence="3">Helix-turn-helix domain-containing protein</fullName>
    </submittedName>
</protein>
<evidence type="ECO:0000259" key="2">
    <source>
        <dbReference type="PROSITE" id="PS50943"/>
    </source>
</evidence>
<evidence type="ECO:0000313" key="3">
    <source>
        <dbReference type="EMBL" id="KAB8183992.1"/>
    </source>
</evidence>
<dbReference type="CDD" id="cd00093">
    <property type="entry name" value="HTH_XRE"/>
    <property type="match status" value="1"/>
</dbReference>
<dbReference type="Gene3D" id="1.10.260.40">
    <property type="entry name" value="lambda repressor-like DNA-binding domains"/>
    <property type="match status" value="1"/>
</dbReference>
<feature type="domain" description="HTH cro/C1-type" evidence="2">
    <location>
        <begin position="46"/>
        <end position="101"/>
    </location>
</feature>